<name>A0A4R7CB26_9HYPH</name>
<sequence length="192" mass="20928">MRAWIAIFFARRRAFRERVAREATDLMNWTGEMAYAAARRRAREARGRRDHADARLWAKVAVEIARRTGQDIGINGADRYPDPGRRPKEPTRSRREIADRLVDISRGIAALSAGRGDETTLHNIGVAARQIVGLGGSTTALALAADDVIAACEVIPEAPTVEQLASGLYPLMVDEASRALQRLKTLSLAAGG</sequence>
<keyword evidence="3" id="KW-1185">Reference proteome</keyword>
<feature type="compositionally biased region" description="Basic and acidic residues" evidence="1">
    <location>
        <begin position="79"/>
        <end position="93"/>
    </location>
</feature>
<reference evidence="2 3" key="1">
    <citation type="submission" date="2019-03" db="EMBL/GenBank/DDBJ databases">
        <title>Genomic Encyclopedia of Type Strains, Phase IV (KMG-IV): sequencing the most valuable type-strain genomes for metagenomic binning, comparative biology and taxonomic classification.</title>
        <authorList>
            <person name="Goeker M."/>
        </authorList>
    </citation>
    <scope>NUCLEOTIDE SEQUENCE [LARGE SCALE GENOMIC DNA]</scope>
    <source>
        <strain evidence="2 3">DSM 25903</strain>
    </source>
</reference>
<dbReference type="AlphaFoldDB" id="A0A4R7CB26"/>
<evidence type="ECO:0000313" key="3">
    <source>
        <dbReference type="Proteomes" id="UP000295122"/>
    </source>
</evidence>
<feature type="region of interest" description="Disordered" evidence="1">
    <location>
        <begin position="73"/>
        <end position="93"/>
    </location>
</feature>
<dbReference type="Proteomes" id="UP000295122">
    <property type="component" value="Unassembled WGS sequence"/>
</dbReference>
<accession>A0A4R7CB26</accession>
<organism evidence="2 3">
    <name type="scientific">Enterovirga rhinocerotis</name>
    <dbReference type="NCBI Taxonomy" id="1339210"/>
    <lineage>
        <taxon>Bacteria</taxon>
        <taxon>Pseudomonadati</taxon>
        <taxon>Pseudomonadota</taxon>
        <taxon>Alphaproteobacteria</taxon>
        <taxon>Hyphomicrobiales</taxon>
        <taxon>Methylobacteriaceae</taxon>
        <taxon>Enterovirga</taxon>
    </lineage>
</organism>
<protein>
    <submittedName>
        <fullName evidence="2">Uncharacterized protein</fullName>
    </submittedName>
</protein>
<gene>
    <name evidence="2" type="ORF">EV668_0103</name>
</gene>
<evidence type="ECO:0000313" key="2">
    <source>
        <dbReference type="EMBL" id="TDR95313.1"/>
    </source>
</evidence>
<evidence type="ECO:0000256" key="1">
    <source>
        <dbReference type="SAM" id="MobiDB-lite"/>
    </source>
</evidence>
<dbReference type="EMBL" id="SNZR01000007">
    <property type="protein sequence ID" value="TDR95313.1"/>
    <property type="molecule type" value="Genomic_DNA"/>
</dbReference>
<comment type="caution">
    <text evidence="2">The sequence shown here is derived from an EMBL/GenBank/DDBJ whole genome shotgun (WGS) entry which is preliminary data.</text>
</comment>
<proteinExistence type="predicted"/>